<gene>
    <name evidence="2" type="ORF">CBA19CS42_26560</name>
</gene>
<sequence length="133" mass="14838">MKTRDIISAFVVGVSLLATSATRAEWIHVQDNYAFNTDHFVINGPMRTAFVRLDKPGVRDGKRYAYMVVRQEVDCASWTMSVLSIAKYDSKGKAVDSATIPAVYRKDLQIFPETKADLLAKTVCAISSEKDFP</sequence>
<proteinExistence type="predicted"/>
<dbReference type="EMBL" id="BPUS01000014">
    <property type="protein sequence ID" value="GJH28150.1"/>
    <property type="molecule type" value="Genomic_DNA"/>
</dbReference>
<evidence type="ECO:0000313" key="3">
    <source>
        <dbReference type="Proteomes" id="UP001055111"/>
    </source>
</evidence>
<evidence type="ECO:0000259" key="1">
    <source>
        <dbReference type="Pfam" id="PF16747"/>
    </source>
</evidence>
<organism evidence="2 3">
    <name type="scientific">Caballeronia novacaledonica</name>
    <dbReference type="NCBI Taxonomy" id="1544861"/>
    <lineage>
        <taxon>Bacteria</taxon>
        <taxon>Pseudomonadati</taxon>
        <taxon>Pseudomonadota</taxon>
        <taxon>Betaproteobacteria</taxon>
        <taxon>Burkholderiales</taxon>
        <taxon>Burkholderiaceae</taxon>
        <taxon>Caballeronia</taxon>
    </lineage>
</organism>
<accession>A0AA37IE42</accession>
<protein>
    <recommendedName>
        <fullName evidence="1">Surface-adhesin protein E-like domain-containing protein</fullName>
    </recommendedName>
</protein>
<evidence type="ECO:0000313" key="2">
    <source>
        <dbReference type="EMBL" id="GJH28150.1"/>
    </source>
</evidence>
<dbReference type="Proteomes" id="UP001055111">
    <property type="component" value="Unassembled WGS sequence"/>
</dbReference>
<dbReference type="InterPro" id="IPR031939">
    <property type="entry name" value="Adhesin_E-like"/>
</dbReference>
<reference evidence="2" key="1">
    <citation type="submission" date="2022-09" db="EMBL/GenBank/DDBJ databases">
        <title>Isolation and characterization of 3-chlorobenzoate degrading bacteria from soils in Shizuoka.</title>
        <authorList>
            <person name="Ifat A."/>
            <person name="Ogawa N."/>
            <person name="Kimbara K."/>
            <person name="Moriuchi R."/>
            <person name="Dohra H."/>
            <person name="Shintani M."/>
        </authorList>
    </citation>
    <scope>NUCLEOTIDE SEQUENCE</scope>
    <source>
        <strain evidence="2">19CS4-2</strain>
    </source>
</reference>
<dbReference type="Pfam" id="PF16747">
    <property type="entry name" value="Adhesin_E"/>
    <property type="match status" value="1"/>
</dbReference>
<dbReference type="AlphaFoldDB" id="A0AA37IE42"/>
<name>A0AA37IE42_9BURK</name>
<dbReference type="RefSeq" id="WP_238214939.1">
    <property type="nucleotide sequence ID" value="NZ_BPUS01000014.1"/>
</dbReference>
<feature type="domain" description="Surface-adhesin protein E-like" evidence="1">
    <location>
        <begin position="53"/>
        <end position="125"/>
    </location>
</feature>
<comment type="caution">
    <text evidence="2">The sequence shown here is derived from an EMBL/GenBank/DDBJ whole genome shotgun (WGS) entry which is preliminary data.</text>
</comment>